<proteinExistence type="predicted"/>
<evidence type="ECO:0000313" key="3">
    <source>
        <dbReference type="Proteomes" id="UP000015105"/>
    </source>
</evidence>
<keyword evidence="3" id="KW-1185">Reference proteome</keyword>
<name>A0A453KL53_AEGTS</name>
<organism evidence="2 3">
    <name type="scientific">Aegilops tauschii subsp. strangulata</name>
    <name type="common">Goatgrass</name>
    <dbReference type="NCBI Taxonomy" id="200361"/>
    <lineage>
        <taxon>Eukaryota</taxon>
        <taxon>Viridiplantae</taxon>
        <taxon>Streptophyta</taxon>
        <taxon>Embryophyta</taxon>
        <taxon>Tracheophyta</taxon>
        <taxon>Spermatophyta</taxon>
        <taxon>Magnoliopsida</taxon>
        <taxon>Liliopsida</taxon>
        <taxon>Poales</taxon>
        <taxon>Poaceae</taxon>
        <taxon>BOP clade</taxon>
        <taxon>Pooideae</taxon>
        <taxon>Triticodae</taxon>
        <taxon>Triticeae</taxon>
        <taxon>Triticinae</taxon>
        <taxon>Aegilops</taxon>
    </lineage>
</organism>
<evidence type="ECO:0000256" key="1">
    <source>
        <dbReference type="SAM" id="SignalP"/>
    </source>
</evidence>
<reference evidence="3" key="1">
    <citation type="journal article" date="2014" name="Science">
        <title>Ancient hybridizations among the ancestral genomes of bread wheat.</title>
        <authorList>
            <consortium name="International Wheat Genome Sequencing Consortium,"/>
            <person name="Marcussen T."/>
            <person name="Sandve S.R."/>
            <person name="Heier L."/>
            <person name="Spannagl M."/>
            <person name="Pfeifer M."/>
            <person name="Jakobsen K.S."/>
            <person name="Wulff B.B."/>
            <person name="Steuernagel B."/>
            <person name="Mayer K.F."/>
            <person name="Olsen O.A."/>
        </authorList>
    </citation>
    <scope>NUCLEOTIDE SEQUENCE [LARGE SCALE GENOMIC DNA]</scope>
    <source>
        <strain evidence="3">cv. AL8/78</strain>
    </source>
</reference>
<reference evidence="2" key="3">
    <citation type="journal article" date="2017" name="Nature">
        <title>Genome sequence of the progenitor of the wheat D genome Aegilops tauschii.</title>
        <authorList>
            <person name="Luo M.C."/>
            <person name="Gu Y.Q."/>
            <person name="Puiu D."/>
            <person name="Wang H."/>
            <person name="Twardziok S.O."/>
            <person name="Deal K.R."/>
            <person name="Huo N."/>
            <person name="Zhu T."/>
            <person name="Wang L."/>
            <person name="Wang Y."/>
            <person name="McGuire P.E."/>
            <person name="Liu S."/>
            <person name="Long H."/>
            <person name="Ramasamy R.K."/>
            <person name="Rodriguez J.C."/>
            <person name="Van S.L."/>
            <person name="Yuan L."/>
            <person name="Wang Z."/>
            <person name="Xia Z."/>
            <person name="Xiao L."/>
            <person name="Anderson O.D."/>
            <person name="Ouyang S."/>
            <person name="Liang Y."/>
            <person name="Zimin A.V."/>
            <person name="Pertea G."/>
            <person name="Qi P."/>
            <person name="Bennetzen J.L."/>
            <person name="Dai X."/>
            <person name="Dawson M.W."/>
            <person name="Muller H.G."/>
            <person name="Kugler K."/>
            <person name="Rivarola-Duarte L."/>
            <person name="Spannagl M."/>
            <person name="Mayer K.F.X."/>
            <person name="Lu F.H."/>
            <person name="Bevan M.W."/>
            <person name="Leroy P."/>
            <person name="Li P."/>
            <person name="You F.M."/>
            <person name="Sun Q."/>
            <person name="Liu Z."/>
            <person name="Lyons E."/>
            <person name="Wicker T."/>
            <person name="Salzberg S.L."/>
            <person name="Devos K.M."/>
            <person name="Dvorak J."/>
        </authorList>
    </citation>
    <scope>NUCLEOTIDE SEQUENCE [LARGE SCALE GENOMIC DNA]</scope>
    <source>
        <strain evidence="2">cv. AL8/78</strain>
    </source>
</reference>
<dbReference type="Proteomes" id="UP000015105">
    <property type="component" value="Chromosome 5D"/>
</dbReference>
<reference evidence="3" key="2">
    <citation type="journal article" date="2017" name="Nat. Plants">
        <title>The Aegilops tauschii genome reveals multiple impacts of transposons.</title>
        <authorList>
            <person name="Zhao G."/>
            <person name="Zou C."/>
            <person name="Li K."/>
            <person name="Wang K."/>
            <person name="Li T."/>
            <person name="Gao L."/>
            <person name="Zhang X."/>
            <person name="Wang H."/>
            <person name="Yang Z."/>
            <person name="Liu X."/>
            <person name="Jiang W."/>
            <person name="Mao L."/>
            <person name="Kong X."/>
            <person name="Jiao Y."/>
            <person name="Jia J."/>
        </authorList>
    </citation>
    <scope>NUCLEOTIDE SEQUENCE [LARGE SCALE GENOMIC DNA]</scope>
    <source>
        <strain evidence="3">cv. AL8/78</strain>
    </source>
</reference>
<sequence>MLFLLKTAALLCVLPNIIPAQLWLFDHVIVQAVCWQGGLSSISD</sequence>
<reference evidence="2" key="4">
    <citation type="submission" date="2019-03" db="UniProtKB">
        <authorList>
            <consortium name="EnsemblPlants"/>
        </authorList>
    </citation>
    <scope>IDENTIFICATION</scope>
</reference>
<evidence type="ECO:0000313" key="2">
    <source>
        <dbReference type="EnsemblPlants" id="AET5Gv20447100.16"/>
    </source>
</evidence>
<dbReference type="Gramene" id="AET5Gv20447100.16">
    <property type="protein sequence ID" value="AET5Gv20447100.16"/>
    <property type="gene ID" value="AET5Gv20447100"/>
</dbReference>
<feature type="signal peptide" evidence="1">
    <location>
        <begin position="1"/>
        <end position="20"/>
    </location>
</feature>
<reference evidence="2" key="5">
    <citation type="journal article" date="2021" name="G3 (Bethesda)">
        <title>Aegilops tauschii genome assembly Aet v5.0 features greater sequence contiguity and improved annotation.</title>
        <authorList>
            <person name="Wang L."/>
            <person name="Zhu T."/>
            <person name="Rodriguez J.C."/>
            <person name="Deal K.R."/>
            <person name="Dubcovsky J."/>
            <person name="McGuire P.E."/>
            <person name="Lux T."/>
            <person name="Spannagl M."/>
            <person name="Mayer K.F.X."/>
            <person name="Baldrich P."/>
            <person name="Meyers B.C."/>
            <person name="Huo N."/>
            <person name="Gu Y.Q."/>
            <person name="Zhou H."/>
            <person name="Devos K.M."/>
            <person name="Bennetzen J.L."/>
            <person name="Unver T."/>
            <person name="Budak H."/>
            <person name="Gulick P.J."/>
            <person name="Galiba G."/>
            <person name="Kalapos B."/>
            <person name="Nelson D.R."/>
            <person name="Li P."/>
            <person name="You F.M."/>
            <person name="Luo M.C."/>
            <person name="Dvorak J."/>
        </authorList>
    </citation>
    <scope>NUCLEOTIDE SEQUENCE [LARGE SCALE GENOMIC DNA]</scope>
    <source>
        <strain evidence="2">cv. AL8/78</strain>
    </source>
</reference>
<protein>
    <submittedName>
        <fullName evidence="2">Uncharacterized protein</fullName>
    </submittedName>
</protein>
<keyword evidence="1" id="KW-0732">Signal</keyword>
<feature type="chain" id="PRO_5018978628" evidence="1">
    <location>
        <begin position="21"/>
        <end position="44"/>
    </location>
</feature>
<dbReference type="EnsemblPlants" id="AET5Gv20447100.16">
    <property type="protein sequence ID" value="AET5Gv20447100.16"/>
    <property type="gene ID" value="AET5Gv20447100"/>
</dbReference>
<accession>A0A453KL53</accession>
<dbReference type="AlphaFoldDB" id="A0A453KL53"/>